<dbReference type="InterPro" id="IPR050630">
    <property type="entry name" value="WD_repeat_EMAP"/>
</dbReference>
<dbReference type="PANTHER" id="PTHR13720">
    <property type="entry name" value="WD-40 REPEAT PROTEIN"/>
    <property type="match status" value="1"/>
</dbReference>
<dbReference type="Proteomes" id="UP000887565">
    <property type="component" value="Unplaced"/>
</dbReference>
<evidence type="ECO:0000256" key="2">
    <source>
        <dbReference type="ARBA" id="ARBA00022574"/>
    </source>
</evidence>
<dbReference type="InterPro" id="IPR055439">
    <property type="entry name" value="Beta-prop_EML_1st"/>
</dbReference>
<keyword evidence="3" id="KW-0677">Repeat</keyword>
<evidence type="ECO:0000256" key="3">
    <source>
        <dbReference type="ARBA" id="ARBA00022737"/>
    </source>
</evidence>
<organism evidence="8 9">
    <name type="scientific">Romanomermis culicivorax</name>
    <name type="common">Nematode worm</name>
    <dbReference type="NCBI Taxonomy" id="13658"/>
    <lineage>
        <taxon>Eukaryota</taxon>
        <taxon>Metazoa</taxon>
        <taxon>Ecdysozoa</taxon>
        <taxon>Nematoda</taxon>
        <taxon>Enoplea</taxon>
        <taxon>Dorylaimia</taxon>
        <taxon>Mermithida</taxon>
        <taxon>Mermithoidea</taxon>
        <taxon>Mermithidae</taxon>
        <taxon>Romanomermis</taxon>
    </lineage>
</organism>
<evidence type="ECO:0000313" key="9">
    <source>
        <dbReference type="WBParaSite" id="nRc.2.0.1.t12414-RA"/>
    </source>
</evidence>
<sequence length="430" mass="48465">MPDRVVYLERKVQEQEIEIKHLRNIVDGLSKKVSSFFVADPDSYSSCSLSKSLSRSYANLSSNRNLTRPFSGSTFSIGRFSENNDLLVMSTYSSPSCVVNRNNLETNSQFLTGKVGLPCKIYQKNANGNGANGKTTENRVGNTKVRSFSALNLRAPPKFFPDENLWKFFIGHRCVNVYGPSSSIDDEQLKNLQSKNLNDNHKFSANFEGRDKAEEEGQQQQQGKENNKTKIRSEIIFNSAEEKKAKSLKVEWIYGYRGRDCRSNLHFLPTGELAYNLGTAIVLFNTEENCQRHFLDHTAEIKCLCMHPNRLLLASGQLKSHGHTIQNTANRNIIPNVYSAHIRIWDSIKLKTVKILGAAHFEKFPCCLSFSKANGGVHLAAIEDTIDHPITIWDWQYGRKVAETKTGNDPVFALEFHTSDKTLLISCGKS</sequence>
<feature type="coiled-coil region" evidence="5">
    <location>
        <begin position="5"/>
        <end position="32"/>
    </location>
</feature>
<dbReference type="SUPFAM" id="SSF50978">
    <property type="entry name" value="WD40 repeat-like"/>
    <property type="match status" value="1"/>
</dbReference>
<name>A0A915IDZ2_ROMCU</name>
<dbReference type="GO" id="GO:0072686">
    <property type="term" value="C:mitotic spindle"/>
    <property type="evidence" value="ECO:0007669"/>
    <property type="project" value="TreeGrafter"/>
</dbReference>
<keyword evidence="5" id="KW-0175">Coiled coil</keyword>
<dbReference type="InterPro" id="IPR049813">
    <property type="entry name" value="Elp-1-like_TD"/>
</dbReference>
<dbReference type="CDD" id="cd21931">
    <property type="entry name" value="TD_EMAP-like"/>
    <property type="match status" value="1"/>
</dbReference>
<dbReference type="Pfam" id="PF03451">
    <property type="entry name" value="HELP"/>
    <property type="match status" value="1"/>
</dbReference>
<feature type="domain" description="EML-like first beta-propeller" evidence="7">
    <location>
        <begin position="291"/>
        <end position="430"/>
    </location>
</feature>
<protein>
    <submittedName>
        <fullName evidence="9">HELP domain-containing protein</fullName>
    </submittedName>
</protein>
<keyword evidence="2" id="KW-0853">WD repeat</keyword>
<keyword evidence="4" id="KW-0963">Cytoplasm</keyword>
<dbReference type="WBParaSite" id="nRc.2.0.1.t12414-RA">
    <property type="protein sequence ID" value="nRc.2.0.1.t12414-RA"/>
    <property type="gene ID" value="nRc.2.0.1.g12414"/>
</dbReference>
<evidence type="ECO:0000259" key="7">
    <source>
        <dbReference type="Pfam" id="PF23409"/>
    </source>
</evidence>
<evidence type="ECO:0000313" key="8">
    <source>
        <dbReference type="Proteomes" id="UP000887565"/>
    </source>
</evidence>
<dbReference type="InterPro" id="IPR015943">
    <property type="entry name" value="WD40/YVTN_repeat-like_dom_sf"/>
</dbReference>
<keyword evidence="4" id="KW-0206">Cytoskeleton</keyword>
<dbReference type="PANTHER" id="PTHR13720:SF50">
    <property type="entry name" value="ECHINODERM MICROTUBULE-ASSOCIATED PROTEIN-LIKE 2"/>
    <property type="match status" value="1"/>
</dbReference>
<keyword evidence="8" id="KW-1185">Reference proteome</keyword>
<evidence type="ECO:0000256" key="4">
    <source>
        <dbReference type="ARBA" id="ARBA00023212"/>
    </source>
</evidence>
<dbReference type="InterPro" id="IPR036322">
    <property type="entry name" value="WD40_repeat_dom_sf"/>
</dbReference>
<evidence type="ECO:0000256" key="1">
    <source>
        <dbReference type="ARBA" id="ARBA00004245"/>
    </source>
</evidence>
<reference evidence="9" key="1">
    <citation type="submission" date="2022-11" db="UniProtKB">
        <authorList>
            <consortium name="WormBaseParasite"/>
        </authorList>
    </citation>
    <scope>IDENTIFICATION</scope>
</reference>
<dbReference type="Gene3D" id="2.130.10.10">
    <property type="entry name" value="YVTN repeat-like/Quinoprotein amine dehydrogenase"/>
    <property type="match status" value="1"/>
</dbReference>
<dbReference type="AlphaFoldDB" id="A0A915IDZ2"/>
<evidence type="ECO:0000256" key="5">
    <source>
        <dbReference type="SAM" id="Coils"/>
    </source>
</evidence>
<comment type="subcellular location">
    <subcellularLocation>
        <location evidence="1">Cytoplasm</location>
        <location evidence="1">Cytoskeleton</location>
    </subcellularLocation>
</comment>
<dbReference type="GO" id="GO:0008017">
    <property type="term" value="F:microtubule binding"/>
    <property type="evidence" value="ECO:0007669"/>
    <property type="project" value="TreeGrafter"/>
</dbReference>
<evidence type="ECO:0000256" key="6">
    <source>
        <dbReference type="SAM" id="MobiDB-lite"/>
    </source>
</evidence>
<proteinExistence type="predicted"/>
<dbReference type="Pfam" id="PF23409">
    <property type="entry name" value="Beta-prop_EML"/>
    <property type="match status" value="1"/>
</dbReference>
<dbReference type="GO" id="GO:0000226">
    <property type="term" value="P:microtubule cytoskeleton organization"/>
    <property type="evidence" value="ECO:0007669"/>
    <property type="project" value="TreeGrafter"/>
</dbReference>
<feature type="region of interest" description="Disordered" evidence="6">
    <location>
        <begin position="210"/>
        <end position="230"/>
    </location>
</feature>
<dbReference type="InterPro" id="IPR005108">
    <property type="entry name" value="HELP"/>
</dbReference>
<accession>A0A915IDZ2</accession>